<gene>
    <name evidence="1" type="ORF">ACJIZ3_021273</name>
</gene>
<dbReference type="Proteomes" id="UP001634393">
    <property type="component" value="Unassembled WGS sequence"/>
</dbReference>
<accession>A0ABD3SKY8</accession>
<name>A0ABD3SKY8_9LAMI</name>
<reference evidence="1 2" key="1">
    <citation type="submission" date="2024-12" db="EMBL/GenBank/DDBJ databases">
        <title>The unique morphological basis and parallel evolutionary history of personate flowers in Penstemon.</title>
        <authorList>
            <person name="Depatie T.H."/>
            <person name="Wessinger C.A."/>
        </authorList>
    </citation>
    <scope>NUCLEOTIDE SEQUENCE [LARGE SCALE GENOMIC DNA]</scope>
    <source>
        <strain evidence="1">WTNN_2</strain>
        <tissue evidence="1">Leaf</tissue>
    </source>
</reference>
<evidence type="ECO:0000313" key="2">
    <source>
        <dbReference type="Proteomes" id="UP001634393"/>
    </source>
</evidence>
<sequence>MRITKLTYESVIVRPQSMRFGLISRALKFVCAQISQGASCTISITASGDKYIGAPLQYGSNLLFLLCTSALFANPKSPIFA</sequence>
<protein>
    <submittedName>
        <fullName evidence="1">Uncharacterized protein</fullName>
    </submittedName>
</protein>
<organism evidence="1 2">
    <name type="scientific">Penstemon smallii</name>
    <dbReference type="NCBI Taxonomy" id="265156"/>
    <lineage>
        <taxon>Eukaryota</taxon>
        <taxon>Viridiplantae</taxon>
        <taxon>Streptophyta</taxon>
        <taxon>Embryophyta</taxon>
        <taxon>Tracheophyta</taxon>
        <taxon>Spermatophyta</taxon>
        <taxon>Magnoliopsida</taxon>
        <taxon>eudicotyledons</taxon>
        <taxon>Gunneridae</taxon>
        <taxon>Pentapetalae</taxon>
        <taxon>asterids</taxon>
        <taxon>lamiids</taxon>
        <taxon>Lamiales</taxon>
        <taxon>Plantaginaceae</taxon>
        <taxon>Cheloneae</taxon>
        <taxon>Penstemon</taxon>
    </lineage>
</organism>
<proteinExistence type="predicted"/>
<keyword evidence="2" id="KW-1185">Reference proteome</keyword>
<comment type="caution">
    <text evidence="1">The sequence shown here is derived from an EMBL/GenBank/DDBJ whole genome shotgun (WGS) entry which is preliminary data.</text>
</comment>
<evidence type="ECO:0000313" key="1">
    <source>
        <dbReference type="EMBL" id="KAL3825244.1"/>
    </source>
</evidence>
<dbReference type="EMBL" id="JBJXBP010000006">
    <property type="protein sequence ID" value="KAL3825244.1"/>
    <property type="molecule type" value="Genomic_DNA"/>
</dbReference>
<dbReference type="AlphaFoldDB" id="A0ABD3SKY8"/>